<dbReference type="FunCoup" id="A0A194XT26">
    <property type="interactions" value="1383"/>
</dbReference>
<dbReference type="GO" id="GO:0006612">
    <property type="term" value="P:protein targeting to membrane"/>
    <property type="evidence" value="ECO:0007669"/>
    <property type="project" value="EnsemblFungi"/>
</dbReference>
<sequence length="872" mass="95790">MDVNSVLLNTFSPDAAIRGNAEQQLTQAAETNFSTYLTTLVNALADEQAQGPVRAAAGIALKNAFTAREYSRLHELQQKWLQQDDGTKKHVKDGALQALASGTSQAGQAAAQVVASIAAIELPREQWPELMPTLVRNVGEGVDHLKQASLTAIGFICESQDAELRQSLVQHSNAILTAVVQGARKEEPNPEVRLAAIYALGDSLEFVDSNFKNEGERNYIMQVICEATQAPDSRIQQGAFGCLNRIMALYYDLMRFYMEKALFGLTIMGMKSDEEDVAKLAVEFWSTVCEEEIAIEDDNAQLENVEQMREIFHFSSVATNEVVPVLLMLLTKQDEDAADDEYNISRAAYQCLQLYAQAVGGAVIQPVLQFVETNLRHEDWHNRDAAVSAFGAIMEGPEEKVITPIVKQALPVIIKMMEDPSVHVKDSTAYALGRITEACSEAIDPIMHLPLLIKSLFDGLVSSPKMAGSCCWALMNLAERFSGEIGCQQNPLTPHFNESITHLLQVTERSDADNQLRTAAYEVLNTFVQNAANESLPAVASLSEIIIKRLEDTVPLQSQVVSVEDRITLEEMQTSLCTVLLAIIQRLEKEINPQADRIMTVLLQILSSAGAKSSVPDAVFAAVSGLANALEEGFANYMEAFSPFLYNALGNQEEPALCSMAIGLVSDITRSMGPPCQPYCDTFMNYLLNNLRSTALANQFKPAILQCFGDIASAIGGHFETYLSVVAQVLQQAAGVQASPDGSYEMFDYVISLREGIMDAWGGIIGAMKAGGKTELLQQYVESIFSLLNIVWLDQNRSDALMRASMGVIGDLAEAFPGGQFSTYYRQDWLSAMIKDTRQNRDFQARTIDTARWAREQVKRQIGGNQGIMQST</sequence>
<dbReference type="GO" id="GO:0006607">
    <property type="term" value="P:NLS-bearing protein import into nucleus"/>
    <property type="evidence" value="ECO:0007669"/>
    <property type="project" value="EnsemblFungi"/>
</dbReference>
<dbReference type="GeneID" id="28815328"/>
<dbReference type="InterPro" id="IPR001494">
    <property type="entry name" value="Importin-beta_N"/>
</dbReference>
<dbReference type="InterPro" id="IPR021133">
    <property type="entry name" value="HEAT_type_2"/>
</dbReference>
<dbReference type="PROSITE" id="PS50166">
    <property type="entry name" value="IMPORTIN_B_NT"/>
    <property type="match status" value="1"/>
</dbReference>
<gene>
    <name evidence="11" type="ORF">LY89DRAFT_180065</name>
</gene>
<dbReference type="InterPro" id="IPR058584">
    <property type="entry name" value="IMB1_TNPO1-like_TPR"/>
</dbReference>
<dbReference type="GO" id="GO:0034399">
    <property type="term" value="C:nuclear periphery"/>
    <property type="evidence" value="ECO:0007669"/>
    <property type="project" value="EnsemblFungi"/>
</dbReference>
<keyword evidence="4" id="KW-0963">Cytoplasm</keyword>
<dbReference type="GO" id="GO:0097718">
    <property type="term" value="F:disordered domain specific binding"/>
    <property type="evidence" value="ECO:0007669"/>
    <property type="project" value="EnsemblFungi"/>
</dbReference>
<dbReference type="GO" id="GO:0051292">
    <property type="term" value="P:nuclear pore complex assembly"/>
    <property type="evidence" value="ECO:0007669"/>
    <property type="project" value="EnsemblFungi"/>
</dbReference>
<dbReference type="GO" id="GO:0031267">
    <property type="term" value="F:small GTPase binding"/>
    <property type="evidence" value="ECO:0007669"/>
    <property type="project" value="InterPro"/>
</dbReference>
<accession>A0A194XT26</accession>
<evidence type="ECO:0000313" key="11">
    <source>
        <dbReference type="EMBL" id="KUJ23353.1"/>
    </source>
</evidence>
<dbReference type="GO" id="GO:0061676">
    <property type="term" value="F:importin-alpha family protein binding"/>
    <property type="evidence" value="ECO:0007669"/>
    <property type="project" value="EnsemblFungi"/>
</dbReference>
<dbReference type="GO" id="GO:0006656">
    <property type="term" value="P:phosphatidylcholine biosynthetic process"/>
    <property type="evidence" value="ECO:0007669"/>
    <property type="project" value="EnsemblFungi"/>
</dbReference>
<dbReference type="PROSITE" id="PS50077">
    <property type="entry name" value="HEAT_REPEAT"/>
    <property type="match status" value="1"/>
</dbReference>
<dbReference type="InterPro" id="IPR011989">
    <property type="entry name" value="ARM-like"/>
</dbReference>
<dbReference type="SMART" id="SM00913">
    <property type="entry name" value="IBN_N"/>
    <property type="match status" value="1"/>
</dbReference>
<dbReference type="KEGG" id="psco:LY89DRAFT_180065"/>
<dbReference type="RefSeq" id="XP_018077708.1">
    <property type="nucleotide sequence ID" value="XM_018205602.1"/>
</dbReference>
<evidence type="ECO:0000256" key="7">
    <source>
        <dbReference type="ARBA" id="ARBA00079884"/>
    </source>
</evidence>
<dbReference type="InterPro" id="IPR016024">
    <property type="entry name" value="ARM-type_fold"/>
</dbReference>
<proteinExistence type="inferred from homology"/>
<comment type="subcellular location">
    <subcellularLocation>
        <location evidence="1">Cytoplasm</location>
    </subcellularLocation>
</comment>
<keyword evidence="3" id="KW-0813">Transport</keyword>
<dbReference type="AlphaFoldDB" id="A0A194XT26"/>
<evidence type="ECO:0000256" key="1">
    <source>
        <dbReference type="ARBA" id="ARBA00004496"/>
    </source>
</evidence>
<dbReference type="Pfam" id="PF03810">
    <property type="entry name" value="IBN_N"/>
    <property type="match status" value="1"/>
</dbReference>
<evidence type="ECO:0000256" key="6">
    <source>
        <dbReference type="ARBA" id="ARBA00022927"/>
    </source>
</evidence>
<evidence type="ECO:0000256" key="8">
    <source>
        <dbReference type="ARBA" id="ARBA00083566"/>
    </source>
</evidence>
<dbReference type="GO" id="GO:0042564">
    <property type="term" value="C:NLS-dependent protein nuclear import complex"/>
    <property type="evidence" value="ECO:0007669"/>
    <property type="project" value="EnsemblFungi"/>
</dbReference>
<dbReference type="GO" id="GO:0060188">
    <property type="term" value="P:regulation of protein desumoylation"/>
    <property type="evidence" value="ECO:0007669"/>
    <property type="project" value="EnsemblFungi"/>
</dbReference>
<name>A0A194XT26_MOLSC</name>
<evidence type="ECO:0000256" key="3">
    <source>
        <dbReference type="ARBA" id="ARBA00022448"/>
    </source>
</evidence>
<dbReference type="STRING" id="149040.A0A194XT26"/>
<dbReference type="Proteomes" id="UP000070700">
    <property type="component" value="Unassembled WGS sequence"/>
</dbReference>
<dbReference type="GO" id="GO:0005085">
    <property type="term" value="F:guanyl-nucleotide exchange factor activity"/>
    <property type="evidence" value="ECO:0007669"/>
    <property type="project" value="EnsemblFungi"/>
</dbReference>
<dbReference type="InParanoid" id="A0A194XT26"/>
<dbReference type="GO" id="GO:0044877">
    <property type="term" value="F:protein-containing complex binding"/>
    <property type="evidence" value="ECO:0007669"/>
    <property type="project" value="EnsemblFungi"/>
</dbReference>
<dbReference type="SUPFAM" id="SSF48371">
    <property type="entry name" value="ARM repeat"/>
    <property type="match status" value="1"/>
</dbReference>
<feature type="domain" description="Importin N-terminal" evidence="10">
    <location>
        <begin position="21"/>
        <end position="101"/>
    </location>
</feature>
<keyword evidence="12" id="KW-1185">Reference proteome</keyword>
<dbReference type="OrthoDB" id="10263328at2759"/>
<comment type="similarity">
    <text evidence="2">Belongs to the importin beta family. Importin beta-1 subfamily.</text>
</comment>
<dbReference type="FunFam" id="1.25.10.10:FF:000027">
    <property type="entry name" value="Importin subunit beta-1"/>
    <property type="match status" value="1"/>
</dbReference>
<dbReference type="GO" id="GO:0061608">
    <property type="term" value="F:nuclear import signal receptor activity"/>
    <property type="evidence" value="ECO:0007669"/>
    <property type="project" value="EnsemblFungi"/>
</dbReference>
<dbReference type="GO" id="GO:0005829">
    <property type="term" value="C:cytosol"/>
    <property type="evidence" value="ECO:0007669"/>
    <property type="project" value="EnsemblFungi"/>
</dbReference>
<evidence type="ECO:0000256" key="5">
    <source>
        <dbReference type="ARBA" id="ARBA00022737"/>
    </source>
</evidence>
<dbReference type="PANTHER" id="PTHR10527">
    <property type="entry name" value="IMPORTIN BETA"/>
    <property type="match status" value="1"/>
</dbReference>
<evidence type="ECO:0000259" key="10">
    <source>
        <dbReference type="PROSITE" id="PS50166"/>
    </source>
</evidence>
<dbReference type="Gene3D" id="1.25.10.10">
    <property type="entry name" value="Leucine-rich Repeat Variant"/>
    <property type="match status" value="1"/>
</dbReference>
<evidence type="ECO:0000256" key="4">
    <source>
        <dbReference type="ARBA" id="ARBA00022490"/>
    </source>
</evidence>
<dbReference type="GO" id="GO:0005635">
    <property type="term" value="C:nuclear envelope"/>
    <property type="evidence" value="ECO:0007669"/>
    <property type="project" value="EnsemblFungi"/>
</dbReference>
<keyword evidence="6" id="KW-0653">Protein transport</keyword>
<dbReference type="Pfam" id="PF13513">
    <property type="entry name" value="HEAT_EZ"/>
    <property type="match status" value="1"/>
</dbReference>
<dbReference type="Pfam" id="PF25574">
    <property type="entry name" value="TPR_IMB1"/>
    <property type="match status" value="1"/>
</dbReference>
<keyword evidence="5" id="KW-0677">Repeat</keyword>
<dbReference type="GO" id="GO:0046822">
    <property type="term" value="P:regulation of nucleocytoplasmic transport"/>
    <property type="evidence" value="ECO:0007669"/>
    <property type="project" value="EnsemblFungi"/>
</dbReference>
<organism evidence="11 12">
    <name type="scientific">Mollisia scopiformis</name>
    <name type="common">Conifer needle endophyte fungus</name>
    <name type="synonym">Phialocephala scopiformis</name>
    <dbReference type="NCBI Taxonomy" id="149040"/>
    <lineage>
        <taxon>Eukaryota</taxon>
        <taxon>Fungi</taxon>
        <taxon>Dikarya</taxon>
        <taxon>Ascomycota</taxon>
        <taxon>Pezizomycotina</taxon>
        <taxon>Leotiomycetes</taxon>
        <taxon>Helotiales</taxon>
        <taxon>Mollisiaceae</taxon>
        <taxon>Mollisia</taxon>
    </lineage>
</organism>
<dbReference type="InterPro" id="IPR040122">
    <property type="entry name" value="Importin_beta"/>
</dbReference>
<feature type="repeat" description="HEAT" evidence="9">
    <location>
        <begin position="409"/>
        <end position="442"/>
    </location>
</feature>
<evidence type="ECO:0000313" key="12">
    <source>
        <dbReference type="Proteomes" id="UP000070700"/>
    </source>
</evidence>
<protein>
    <recommendedName>
        <fullName evidence="7">Importin-95</fullName>
    </recommendedName>
    <alternativeName>
        <fullName evidence="8">Karyopherin-95</fullName>
    </alternativeName>
</protein>
<dbReference type="EMBL" id="KQ947405">
    <property type="protein sequence ID" value="KUJ23353.1"/>
    <property type="molecule type" value="Genomic_DNA"/>
</dbReference>
<reference evidence="11 12" key="1">
    <citation type="submission" date="2015-10" db="EMBL/GenBank/DDBJ databases">
        <title>Full genome of DAOMC 229536 Phialocephala scopiformis, a fungal endophyte of spruce producing the potent anti-insectan compound rugulosin.</title>
        <authorList>
            <consortium name="DOE Joint Genome Institute"/>
            <person name="Walker A.K."/>
            <person name="Frasz S.L."/>
            <person name="Seifert K.A."/>
            <person name="Miller J.D."/>
            <person name="Mondo S.J."/>
            <person name="Labutti K."/>
            <person name="Lipzen A."/>
            <person name="Dockter R."/>
            <person name="Kennedy M."/>
            <person name="Grigoriev I.V."/>
            <person name="Spatafora J.W."/>
        </authorList>
    </citation>
    <scope>NUCLEOTIDE SEQUENCE [LARGE SCALE GENOMIC DNA]</scope>
    <source>
        <strain evidence="11 12">CBS 120377</strain>
    </source>
</reference>
<evidence type="ECO:0000256" key="9">
    <source>
        <dbReference type="PROSITE-ProRule" id="PRU00103"/>
    </source>
</evidence>
<evidence type="ECO:0000256" key="2">
    <source>
        <dbReference type="ARBA" id="ARBA00010907"/>
    </source>
</evidence>